<dbReference type="AlphaFoldDB" id="A0A9D1UNP5"/>
<organism evidence="3 4">
    <name type="scientific">Candidatus Flavonifractor merdipullorum</name>
    <dbReference type="NCBI Taxonomy" id="2838590"/>
    <lineage>
        <taxon>Bacteria</taxon>
        <taxon>Bacillati</taxon>
        <taxon>Bacillota</taxon>
        <taxon>Clostridia</taxon>
        <taxon>Eubacteriales</taxon>
        <taxon>Oscillospiraceae</taxon>
        <taxon>Flavonifractor</taxon>
    </lineage>
</organism>
<feature type="coiled-coil region" evidence="1">
    <location>
        <begin position="10"/>
        <end position="37"/>
    </location>
</feature>
<accession>A0A9D1UNP5</accession>
<dbReference type="Proteomes" id="UP000824192">
    <property type="component" value="Unassembled WGS sequence"/>
</dbReference>
<feature type="domain" description="GGDEF" evidence="2">
    <location>
        <begin position="67"/>
        <end position="191"/>
    </location>
</feature>
<reference evidence="3" key="2">
    <citation type="submission" date="2021-04" db="EMBL/GenBank/DDBJ databases">
        <authorList>
            <person name="Gilroy R."/>
        </authorList>
    </citation>
    <scope>NUCLEOTIDE SEQUENCE</scope>
    <source>
        <strain evidence="3">ChiGjej6B6-1540</strain>
    </source>
</reference>
<comment type="caution">
    <text evidence="3">The sequence shown here is derived from an EMBL/GenBank/DDBJ whole genome shotgun (WGS) entry which is preliminary data.</text>
</comment>
<dbReference type="CDD" id="cd01949">
    <property type="entry name" value="GGDEF"/>
    <property type="match status" value="1"/>
</dbReference>
<dbReference type="GO" id="GO:1902201">
    <property type="term" value="P:negative regulation of bacterial-type flagellum-dependent cell motility"/>
    <property type="evidence" value="ECO:0007669"/>
    <property type="project" value="TreeGrafter"/>
</dbReference>
<sequence length="191" mass="21566">MVDDDVGFPVKLAQQSYQYLQEQIEAQKRQIAAQTATLQRMSFEDALTGVYNRNKFNQVVDSRDPISRLGVACFDLNGLKEANDRLGHGAGDTMLRQAAEQLQQHFSGWVYRTGGDEFVVMDSVLDQAAFRAAVEAVQAGMAACSISCSVGVCWREEACCPKEQLEEADQLMYQAKRHFYSLKQNDRRNRR</sequence>
<dbReference type="InterPro" id="IPR043128">
    <property type="entry name" value="Rev_trsase/Diguanyl_cyclase"/>
</dbReference>
<dbReference type="PROSITE" id="PS50887">
    <property type="entry name" value="GGDEF"/>
    <property type="match status" value="1"/>
</dbReference>
<dbReference type="InterPro" id="IPR029787">
    <property type="entry name" value="Nucleotide_cyclase"/>
</dbReference>
<evidence type="ECO:0000313" key="4">
    <source>
        <dbReference type="Proteomes" id="UP000824192"/>
    </source>
</evidence>
<proteinExistence type="predicted"/>
<dbReference type="GO" id="GO:0052621">
    <property type="term" value="F:diguanylate cyclase activity"/>
    <property type="evidence" value="ECO:0007669"/>
    <property type="project" value="TreeGrafter"/>
</dbReference>
<dbReference type="InterPro" id="IPR000160">
    <property type="entry name" value="GGDEF_dom"/>
</dbReference>
<dbReference type="GO" id="GO:0005886">
    <property type="term" value="C:plasma membrane"/>
    <property type="evidence" value="ECO:0007669"/>
    <property type="project" value="TreeGrafter"/>
</dbReference>
<dbReference type="SUPFAM" id="SSF55073">
    <property type="entry name" value="Nucleotide cyclase"/>
    <property type="match status" value="1"/>
</dbReference>
<evidence type="ECO:0000313" key="3">
    <source>
        <dbReference type="EMBL" id="HIW94018.1"/>
    </source>
</evidence>
<dbReference type="GO" id="GO:0043709">
    <property type="term" value="P:cell adhesion involved in single-species biofilm formation"/>
    <property type="evidence" value="ECO:0007669"/>
    <property type="project" value="TreeGrafter"/>
</dbReference>
<evidence type="ECO:0000256" key="1">
    <source>
        <dbReference type="SAM" id="Coils"/>
    </source>
</evidence>
<dbReference type="SMART" id="SM00267">
    <property type="entry name" value="GGDEF"/>
    <property type="match status" value="1"/>
</dbReference>
<reference evidence="3" key="1">
    <citation type="journal article" date="2021" name="PeerJ">
        <title>Extensive microbial diversity within the chicken gut microbiome revealed by metagenomics and culture.</title>
        <authorList>
            <person name="Gilroy R."/>
            <person name="Ravi A."/>
            <person name="Getino M."/>
            <person name="Pursley I."/>
            <person name="Horton D.L."/>
            <person name="Alikhan N.F."/>
            <person name="Baker D."/>
            <person name="Gharbi K."/>
            <person name="Hall N."/>
            <person name="Watson M."/>
            <person name="Adriaenssens E.M."/>
            <person name="Foster-Nyarko E."/>
            <person name="Jarju S."/>
            <person name="Secka A."/>
            <person name="Antonio M."/>
            <person name="Oren A."/>
            <person name="Chaudhuri R.R."/>
            <person name="La Ragione R."/>
            <person name="Hildebrand F."/>
            <person name="Pallen M.J."/>
        </authorList>
    </citation>
    <scope>NUCLEOTIDE SEQUENCE</scope>
    <source>
        <strain evidence="3">ChiGjej6B6-1540</strain>
    </source>
</reference>
<dbReference type="InterPro" id="IPR050469">
    <property type="entry name" value="Diguanylate_Cyclase"/>
</dbReference>
<dbReference type="PANTHER" id="PTHR45138:SF9">
    <property type="entry name" value="DIGUANYLATE CYCLASE DGCM-RELATED"/>
    <property type="match status" value="1"/>
</dbReference>
<name>A0A9D1UNP5_9FIRM</name>
<protein>
    <submittedName>
        <fullName evidence="3">GGDEF domain-containing protein</fullName>
    </submittedName>
</protein>
<evidence type="ECO:0000259" key="2">
    <source>
        <dbReference type="PROSITE" id="PS50887"/>
    </source>
</evidence>
<dbReference type="Gene3D" id="3.30.70.270">
    <property type="match status" value="1"/>
</dbReference>
<dbReference type="Pfam" id="PF00990">
    <property type="entry name" value="GGDEF"/>
    <property type="match status" value="1"/>
</dbReference>
<dbReference type="NCBIfam" id="TIGR00254">
    <property type="entry name" value="GGDEF"/>
    <property type="match status" value="1"/>
</dbReference>
<dbReference type="EMBL" id="DXGA01000114">
    <property type="protein sequence ID" value="HIW94018.1"/>
    <property type="molecule type" value="Genomic_DNA"/>
</dbReference>
<dbReference type="PANTHER" id="PTHR45138">
    <property type="entry name" value="REGULATORY COMPONENTS OF SENSORY TRANSDUCTION SYSTEM"/>
    <property type="match status" value="1"/>
</dbReference>
<gene>
    <name evidence="3" type="ORF">H9868_05700</name>
</gene>
<keyword evidence="1" id="KW-0175">Coiled coil</keyword>